<feature type="domain" description="AB hydrolase-1" evidence="1">
    <location>
        <begin position="3"/>
        <end position="116"/>
    </location>
</feature>
<gene>
    <name evidence="2" type="ORF">GCM10009069_12700</name>
</gene>
<dbReference type="GO" id="GO:0016020">
    <property type="term" value="C:membrane"/>
    <property type="evidence" value="ECO:0007669"/>
    <property type="project" value="TreeGrafter"/>
</dbReference>
<dbReference type="InterPro" id="IPR050266">
    <property type="entry name" value="AB_hydrolase_sf"/>
</dbReference>
<organism evidence="2 3">
    <name type="scientific">Algimonas arctica</name>
    <dbReference type="NCBI Taxonomy" id="1479486"/>
    <lineage>
        <taxon>Bacteria</taxon>
        <taxon>Pseudomonadati</taxon>
        <taxon>Pseudomonadota</taxon>
        <taxon>Alphaproteobacteria</taxon>
        <taxon>Maricaulales</taxon>
        <taxon>Robiginitomaculaceae</taxon>
        <taxon>Algimonas</taxon>
    </lineage>
</organism>
<proteinExistence type="predicted"/>
<dbReference type="PANTHER" id="PTHR43798:SF33">
    <property type="entry name" value="HYDROLASE, PUTATIVE (AFU_ORTHOLOGUE AFUA_2G14860)-RELATED"/>
    <property type="match status" value="1"/>
</dbReference>
<dbReference type="Gene3D" id="3.40.50.1820">
    <property type="entry name" value="alpha/beta hydrolase"/>
    <property type="match status" value="1"/>
</dbReference>
<accession>A0A8J3CRK7</accession>
<dbReference type="SUPFAM" id="SSF53474">
    <property type="entry name" value="alpha/beta-Hydrolases"/>
    <property type="match status" value="1"/>
</dbReference>
<reference evidence="2" key="1">
    <citation type="journal article" date="2014" name="Int. J. Syst. Evol. Microbiol.">
        <title>Complete genome sequence of Corynebacterium casei LMG S-19264T (=DSM 44701T), isolated from a smear-ripened cheese.</title>
        <authorList>
            <consortium name="US DOE Joint Genome Institute (JGI-PGF)"/>
            <person name="Walter F."/>
            <person name="Albersmeier A."/>
            <person name="Kalinowski J."/>
            <person name="Ruckert C."/>
        </authorList>
    </citation>
    <scope>NUCLEOTIDE SEQUENCE</scope>
    <source>
        <strain evidence="2">KCTC 32513</strain>
    </source>
</reference>
<dbReference type="InterPro" id="IPR000073">
    <property type="entry name" value="AB_hydrolase_1"/>
</dbReference>
<sequence length="221" mass="24571">MESRDSFDQQVHELSKTFTIVALDSREQGRSSRADTQISYTLMSKDVVALAKHLGHDRISIMGLSDGGVTALTTAMNNPNFVDKLVLLGANYHFESYPEATRSFIANYKWDGNTNPNGYPGNFIEHYLTGQDDLTEFGDLLEEMSIMWTTSPTFTISDLGTVQAKTLIINGDREDMGLDHALSLYNALPNAQLFIVPNGTHYALAEKPELINSVTLEFLNQ</sequence>
<dbReference type="AlphaFoldDB" id="A0A8J3CRK7"/>
<comment type="caution">
    <text evidence="2">The sequence shown here is derived from an EMBL/GenBank/DDBJ whole genome shotgun (WGS) entry which is preliminary data.</text>
</comment>
<keyword evidence="3" id="KW-1185">Reference proteome</keyword>
<dbReference type="Pfam" id="PF00561">
    <property type="entry name" value="Abhydrolase_1"/>
    <property type="match status" value="1"/>
</dbReference>
<name>A0A8J3CRK7_9PROT</name>
<protein>
    <recommendedName>
        <fullName evidence="1">AB hydrolase-1 domain-containing protein</fullName>
    </recommendedName>
</protein>
<dbReference type="EMBL" id="BMZH01000004">
    <property type="protein sequence ID" value="GHA91057.1"/>
    <property type="molecule type" value="Genomic_DNA"/>
</dbReference>
<dbReference type="Proteomes" id="UP000634004">
    <property type="component" value="Unassembled WGS sequence"/>
</dbReference>
<evidence type="ECO:0000313" key="2">
    <source>
        <dbReference type="EMBL" id="GHA91057.1"/>
    </source>
</evidence>
<dbReference type="PANTHER" id="PTHR43798">
    <property type="entry name" value="MONOACYLGLYCEROL LIPASE"/>
    <property type="match status" value="1"/>
</dbReference>
<evidence type="ECO:0000313" key="3">
    <source>
        <dbReference type="Proteomes" id="UP000634004"/>
    </source>
</evidence>
<dbReference type="InterPro" id="IPR029058">
    <property type="entry name" value="AB_hydrolase_fold"/>
</dbReference>
<reference evidence="2" key="2">
    <citation type="submission" date="2020-09" db="EMBL/GenBank/DDBJ databases">
        <authorList>
            <person name="Sun Q."/>
            <person name="Kim S."/>
        </authorList>
    </citation>
    <scope>NUCLEOTIDE SEQUENCE</scope>
    <source>
        <strain evidence="2">KCTC 32513</strain>
    </source>
</reference>
<evidence type="ECO:0000259" key="1">
    <source>
        <dbReference type="Pfam" id="PF00561"/>
    </source>
</evidence>